<gene>
    <name evidence="2" type="ORF">DFH05DRAFT_1397774</name>
</gene>
<keyword evidence="3" id="KW-1185">Reference proteome</keyword>
<name>A0A9W8P1D7_9AGAR</name>
<keyword evidence="1" id="KW-0472">Membrane</keyword>
<reference evidence="2 3" key="1">
    <citation type="journal article" date="2023" name="Proc. Natl. Acad. Sci. U.S.A.">
        <title>A global phylogenomic analysis of the shiitake genus Lentinula.</title>
        <authorList>
            <person name="Sierra-Patev S."/>
            <person name="Min B."/>
            <person name="Naranjo-Ortiz M."/>
            <person name="Looney B."/>
            <person name="Konkel Z."/>
            <person name="Slot J.C."/>
            <person name="Sakamoto Y."/>
            <person name="Steenwyk J.L."/>
            <person name="Rokas A."/>
            <person name="Carro J."/>
            <person name="Camarero S."/>
            <person name="Ferreira P."/>
            <person name="Molpeceres G."/>
            <person name="Ruiz-Duenas F.J."/>
            <person name="Serrano A."/>
            <person name="Henrissat B."/>
            <person name="Drula E."/>
            <person name="Hughes K.W."/>
            <person name="Mata J.L."/>
            <person name="Ishikawa N.K."/>
            <person name="Vargas-Isla R."/>
            <person name="Ushijima S."/>
            <person name="Smith C.A."/>
            <person name="Donoghue J."/>
            <person name="Ahrendt S."/>
            <person name="Andreopoulos W."/>
            <person name="He G."/>
            <person name="LaButti K."/>
            <person name="Lipzen A."/>
            <person name="Ng V."/>
            <person name="Riley R."/>
            <person name="Sandor L."/>
            <person name="Barry K."/>
            <person name="Martinez A.T."/>
            <person name="Xiao Y."/>
            <person name="Gibbons J.G."/>
            <person name="Terashima K."/>
            <person name="Grigoriev I.V."/>
            <person name="Hibbett D."/>
        </authorList>
    </citation>
    <scope>NUCLEOTIDE SEQUENCE [LARGE SCALE GENOMIC DNA]</scope>
    <source>
        <strain evidence="2 3">TFB7810</strain>
    </source>
</reference>
<keyword evidence="1" id="KW-1133">Transmembrane helix</keyword>
<keyword evidence="1" id="KW-0812">Transmembrane</keyword>
<dbReference type="PANTHER" id="PTHR41390">
    <property type="entry name" value="CHROMOSOME 7, WHOLE GENOME SHOTGUN SEQUENCE"/>
    <property type="match status" value="1"/>
</dbReference>
<dbReference type="AlphaFoldDB" id="A0A9W8P1D7"/>
<organism evidence="2 3">
    <name type="scientific">Lentinula detonsa</name>
    <dbReference type="NCBI Taxonomy" id="2804962"/>
    <lineage>
        <taxon>Eukaryota</taxon>
        <taxon>Fungi</taxon>
        <taxon>Dikarya</taxon>
        <taxon>Basidiomycota</taxon>
        <taxon>Agaricomycotina</taxon>
        <taxon>Agaricomycetes</taxon>
        <taxon>Agaricomycetidae</taxon>
        <taxon>Agaricales</taxon>
        <taxon>Marasmiineae</taxon>
        <taxon>Omphalotaceae</taxon>
        <taxon>Lentinula</taxon>
    </lineage>
</organism>
<dbReference type="PANTHER" id="PTHR41390:SF1">
    <property type="entry name" value="NADH-UBIQUINONE OXIDOREDUCTASE 213 KDA SUBUNIT"/>
    <property type="match status" value="1"/>
</dbReference>
<sequence length="242" mass="26792">MTSRSVLQNTFLICKFVLSSIQQHSGLSYFLFSLAAASAFGTGIHGILTAQSNISLRVFSAGINGGISGATFFSIRDFAVSPLLVATLHFAQYERRRQESDTVENLKWAEIRTDRLLDSAVSGSLTGGILRGMTRNLRGVSSGAISAGLICTLLQYMYNESRIIRLEYLVHQREPYATSSPRNIASNETGNPSRPWTERLLQTIGIKAVSDEEHLIMLKEQRNAHLKRIAEIEEDVKREKGG</sequence>
<dbReference type="EMBL" id="JANVFU010000006">
    <property type="protein sequence ID" value="KAJ3744897.1"/>
    <property type="molecule type" value="Genomic_DNA"/>
</dbReference>
<dbReference type="Proteomes" id="UP001142393">
    <property type="component" value="Unassembled WGS sequence"/>
</dbReference>
<feature type="transmembrane region" description="Helical" evidence="1">
    <location>
        <begin position="29"/>
        <end position="48"/>
    </location>
</feature>
<proteinExistence type="predicted"/>
<comment type="caution">
    <text evidence="2">The sequence shown here is derived from an EMBL/GenBank/DDBJ whole genome shotgun (WGS) entry which is preliminary data.</text>
</comment>
<evidence type="ECO:0000313" key="3">
    <source>
        <dbReference type="Proteomes" id="UP001142393"/>
    </source>
</evidence>
<evidence type="ECO:0000313" key="2">
    <source>
        <dbReference type="EMBL" id="KAJ3744897.1"/>
    </source>
</evidence>
<protein>
    <submittedName>
        <fullName evidence="2">Uncharacterized protein</fullName>
    </submittedName>
</protein>
<accession>A0A9W8P1D7</accession>
<evidence type="ECO:0000256" key="1">
    <source>
        <dbReference type="SAM" id="Phobius"/>
    </source>
</evidence>